<sequence length="122" mass="13602">MIQKWLHKWSKTATKGEHTPKTDSYLLIEGLFSPSEAADVLLSLLNDKIKFHSVQLLNLQHPDCQDSLNSKNRIVQLKKAKEEITTLIVQAKNEGQILQIHSTIEISKSAPSTSQTSQNPAG</sequence>
<dbReference type="EMBL" id="FQWL01000002">
    <property type="protein sequence ID" value="SHG51241.1"/>
    <property type="molecule type" value="Genomic_DNA"/>
</dbReference>
<organism evidence="1 2">
    <name type="scientific">Flagellimonas flava</name>
    <dbReference type="NCBI Taxonomy" id="570519"/>
    <lineage>
        <taxon>Bacteria</taxon>
        <taxon>Pseudomonadati</taxon>
        <taxon>Bacteroidota</taxon>
        <taxon>Flavobacteriia</taxon>
        <taxon>Flavobacteriales</taxon>
        <taxon>Flavobacteriaceae</taxon>
        <taxon>Flagellimonas</taxon>
    </lineage>
</organism>
<protein>
    <submittedName>
        <fullName evidence="1">Uncharacterized protein</fullName>
    </submittedName>
</protein>
<dbReference type="OrthoDB" id="680899at2"/>
<dbReference type="AlphaFoldDB" id="A0A1M5KET2"/>
<evidence type="ECO:0000313" key="2">
    <source>
        <dbReference type="Proteomes" id="UP000184532"/>
    </source>
</evidence>
<evidence type="ECO:0000313" key="1">
    <source>
        <dbReference type="EMBL" id="SHG51241.1"/>
    </source>
</evidence>
<accession>A0A1M5KET2</accession>
<keyword evidence="2" id="KW-1185">Reference proteome</keyword>
<gene>
    <name evidence="1" type="ORF">SAMN04488116_1540</name>
</gene>
<dbReference type="STRING" id="570519.SAMN04488116_1540"/>
<dbReference type="Proteomes" id="UP000184532">
    <property type="component" value="Unassembled WGS sequence"/>
</dbReference>
<proteinExistence type="predicted"/>
<reference evidence="2" key="1">
    <citation type="submission" date="2016-11" db="EMBL/GenBank/DDBJ databases">
        <authorList>
            <person name="Varghese N."/>
            <person name="Submissions S."/>
        </authorList>
    </citation>
    <scope>NUCLEOTIDE SEQUENCE [LARGE SCALE GENOMIC DNA]</scope>
    <source>
        <strain evidence="2">DSM 22638</strain>
    </source>
</reference>
<dbReference type="RefSeq" id="WP_073178009.1">
    <property type="nucleotide sequence ID" value="NZ_FQWL01000002.1"/>
</dbReference>
<name>A0A1M5KET2_9FLAO</name>